<dbReference type="RefSeq" id="WP_129082877.1">
    <property type="nucleotide sequence ID" value="NZ_CP041070.1"/>
</dbReference>
<evidence type="ECO:0000259" key="5">
    <source>
        <dbReference type="PROSITE" id="PS51371"/>
    </source>
</evidence>
<feature type="domain" description="CBS" evidence="5">
    <location>
        <begin position="136"/>
        <end position="193"/>
    </location>
</feature>
<dbReference type="OrthoDB" id="8554767at2"/>
<dbReference type="InterPro" id="IPR050469">
    <property type="entry name" value="Diguanylate_Cyclase"/>
</dbReference>
<dbReference type="EMBL" id="PDKO01000015">
    <property type="protein sequence ID" value="RXJ61432.1"/>
    <property type="molecule type" value="Genomic_DNA"/>
</dbReference>
<reference evidence="6 7" key="1">
    <citation type="submission" date="2017-10" db="EMBL/GenBank/DDBJ databases">
        <title>Genomics of the genus Arcobacter.</title>
        <authorList>
            <person name="Perez-Cataluna A."/>
            <person name="Figueras M.J."/>
        </authorList>
    </citation>
    <scope>NUCLEOTIDE SEQUENCE [LARGE SCALE GENOMIC DNA]</scope>
    <source>
        <strain evidence="6 7">DSM 24636</strain>
    </source>
</reference>
<dbReference type="STRING" id="877500.GCA_000935065_01207"/>
<protein>
    <recommendedName>
        <fullName evidence="1">diguanylate cyclase</fullName>
        <ecNumber evidence="1">2.7.7.65</ecNumber>
    </recommendedName>
</protein>
<dbReference type="Pfam" id="PF00571">
    <property type="entry name" value="CBS"/>
    <property type="match status" value="3"/>
</dbReference>
<dbReference type="InterPro" id="IPR046342">
    <property type="entry name" value="CBS_dom_sf"/>
</dbReference>
<dbReference type="Pfam" id="PF00990">
    <property type="entry name" value="GGDEF"/>
    <property type="match status" value="1"/>
</dbReference>
<dbReference type="GO" id="GO:0005886">
    <property type="term" value="C:plasma membrane"/>
    <property type="evidence" value="ECO:0007669"/>
    <property type="project" value="TreeGrafter"/>
</dbReference>
<dbReference type="CDD" id="cd02205">
    <property type="entry name" value="CBS_pair_SF"/>
    <property type="match status" value="1"/>
</dbReference>
<dbReference type="FunFam" id="3.30.70.270:FF:000001">
    <property type="entry name" value="Diguanylate cyclase domain protein"/>
    <property type="match status" value="1"/>
</dbReference>
<dbReference type="PANTHER" id="PTHR45138:SF9">
    <property type="entry name" value="DIGUANYLATE CYCLASE DGCM-RELATED"/>
    <property type="match status" value="1"/>
</dbReference>
<organism evidence="6 7">
    <name type="scientific">Halarcobacter anaerophilus</name>
    <dbReference type="NCBI Taxonomy" id="877500"/>
    <lineage>
        <taxon>Bacteria</taxon>
        <taxon>Pseudomonadati</taxon>
        <taxon>Campylobacterota</taxon>
        <taxon>Epsilonproteobacteria</taxon>
        <taxon>Campylobacterales</taxon>
        <taxon>Arcobacteraceae</taxon>
        <taxon>Halarcobacter</taxon>
    </lineage>
</organism>
<dbReference type="SMART" id="SM00116">
    <property type="entry name" value="CBS"/>
    <property type="match status" value="4"/>
</dbReference>
<evidence type="ECO:0000313" key="6">
    <source>
        <dbReference type="EMBL" id="RXJ61432.1"/>
    </source>
</evidence>
<keyword evidence="7" id="KW-1185">Reference proteome</keyword>
<accession>A0A4Q0XVI7</accession>
<dbReference type="PANTHER" id="PTHR45138">
    <property type="entry name" value="REGULATORY COMPONENTS OF SENSORY TRANSDUCTION SYSTEM"/>
    <property type="match status" value="1"/>
</dbReference>
<dbReference type="InterPro" id="IPR029787">
    <property type="entry name" value="Nucleotide_cyclase"/>
</dbReference>
<gene>
    <name evidence="6" type="ORF">CRV06_13480</name>
</gene>
<dbReference type="NCBIfam" id="TIGR00254">
    <property type="entry name" value="GGDEF"/>
    <property type="match status" value="1"/>
</dbReference>
<dbReference type="Proteomes" id="UP000290191">
    <property type="component" value="Unassembled WGS sequence"/>
</dbReference>
<evidence type="ECO:0000259" key="4">
    <source>
        <dbReference type="PROSITE" id="PS50887"/>
    </source>
</evidence>
<dbReference type="Gene3D" id="3.10.580.10">
    <property type="entry name" value="CBS-domain"/>
    <property type="match status" value="2"/>
</dbReference>
<feature type="domain" description="CBS" evidence="5">
    <location>
        <begin position="201"/>
        <end position="258"/>
    </location>
</feature>
<comment type="caution">
    <text evidence="6">The sequence shown here is derived from an EMBL/GenBank/DDBJ whole genome shotgun (WGS) entry which is preliminary data.</text>
</comment>
<comment type="catalytic activity">
    <reaction evidence="2">
        <text>2 GTP = 3',3'-c-di-GMP + 2 diphosphate</text>
        <dbReference type="Rhea" id="RHEA:24898"/>
        <dbReference type="ChEBI" id="CHEBI:33019"/>
        <dbReference type="ChEBI" id="CHEBI:37565"/>
        <dbReference type="ChEBI" id="CHEBI:58805"/>
        <dbReference type="EC" id="2.7.7.65"/>
    </reaction>
</comment>
<dbReference type="GO" id="GO:0043709">
    <property type="term" value="P:cell adhesion involved in single-species biofilm formation"/>
    <property type="evidence" value="ECO:0007669"/>
    <property type="project" value="TreeGrafter"/>
</dbReference>
<keyword evidence="3" id="KW-0129">CBS domain</keyword>
<dbReference type="Gene3D" id="3.30.70.270">
    <property type="match status" value="1"/>
</dbReference>
<dbReference type="GO" id="GO:1902201">
    <property type="term" value="P:negative regulation of bacterial-type flagellum-dependent cell motility"/>
    <property type="evidence" value="ECO:0007669"/>
    <property type="project" value="TreeGrafter"/>
</dbReference>
<name>A0A4Q0XVI7_9BACT</name>
<dbReference type="SUPFAM" id="SSF54631">
    <property type="entry name" value="CBS-domain pair"/>
    <property type="match status" value="2"/>
</dbReference>
<dbReference type="CDD" id="cd01949">
    <property type="entry name" value="GGDEF"/>
    <property type="match status" value="1"/>
</dbReference>
<evidence type="ECO:0000256" key="3">
    <source>
        <dbReference type="PROSITE-ProRule" id="PRU00703"/>
    </source>
</evidence>
<dbReference type="InterPro" id="IPR043128">
    <property type="entry name" value="Rev_trsase/Diguanyl_cyclase"/>
</dbReference>
<dbReference type="SMART" id="SM00267">
    <property type="entry name" value="GGDEF"/>
    <property type="match status" value="1"/>
</dbReference>
<sequence>MIPTVYDICVTNVVSIDINKTLDDAIKKLSNANLRTIVLENKKQNSYHILTTMQLLEFKLDNIEKTTSLSKLNIPEAKVLDKNLNLLTVLNHIDFSDEYMVITEKEKLVGIVSYTDIVNNIDPQLIMERQTISSLIHQYKAVTTEEETSTFEAITLLKDNSRDAILILDDAYKPKGIFTTKDFIDIIRYDYDLSKPIKEYMTSPVETLEDDTTISEAINYIKAKKYKRIVVVNKKGRISGVITQKELLRTFYNKWVELIKEEGNRISKTNEQLVQVTCELKNKIALDHLTKLYNRNKFDELLDENIEEFSKEENLTFCMLILDIDNFKMLNDSFGHLFGDKVLQNIAQILTSNSRTSDIIARWGGEEFVIILPKTNLEQALKFAQKIRSAVELNKFENINKITCSIGVSQFHNSDNKIALFKRADDALYRAKAMGKNRVEIEHL</sequence>
<dbReference type="PROSITE" id="PS51371">
    <property type="entry name" value="CBS"/>
    <property type="match status" value="2"/>
</dbReference>
<dbReference type="InterPro" id="IPR000160">
    <property type="entry name" value="GGDEF_dom"/>
</dbReference>
<evidence type="ECO:0000256" key="1">
    <source>
        <dbReference type="ARBA" id="ARBA00012528"/>
    </source>
</evidence>
<feature type="domain" description="GGDEF" evidence="4">
    <location>
        <begin position="315"/>
        <end position="444"/>
    </location>
</feature>
<dbReference type="InterPro" id="IPR000644">
    <property type="entry name" value="CBS_dom"/>
</dbReference>
<dbReference type="GO" id="GO:0052621">
    <property type="term" value="F:diguanylate cyclase activity"/>
    <property type="evidence" value="ECO:0007669"/>
    <property type="project" value="UniProtKB-EC"/>
</dbReference>
<evidence type="ECO:0000256" key="2">
    <source>
        <dbReference type="ARBA" id="ARBA00034247"/>
    </source>
</evidence>
<dbReference type="SUPFAM" id="SSF55073">
    <property type="entry name" value="Nucleotide cyclase"/>
    <property type="match status" value="1"/>
</dbReference>
<dbReference type="EC" id="2.7.7.65" evidence="1"/>
<evidence type="ECO:0000313" key="7">
    <source>
        <dbReference type="Proteomes" id="UP000290191"/>
    </source>
</evidence>
<proteinExistence type="predicted"/>
<dbReference type="PROSITE" id="PS50887">
    <property type="entry name" value="GGDEF"/>
    <property type="match status" value="1"/>
</dbReference>
<dbReference type="AlphaFoldDB" id="A0A4Q0XVI7"/>